<gene>
    <name evidence="1" type="primary">74</name>
    <name evidence="1" type="ORF">SEA_KWEKEL_74</name>
</gene>
<organism evidence="1 2">
    <name type="scientific">Gordonia phage Kwekel</name>
    <dbReference type="NCBI Taxonomy" id="3077820"/>
    <lineage>
        <taxon>Viruses</taxon>
        <taxon>Duplodnaviria</taxon>
        <taxon>Heunggongvirae</taxon>
        <taxon>Uroviricota</taxon>
        <taxon>Caudoviricetes</taxon>
        <taxon>Stackebrandtviridae</taxon>
        <taxon>Schenleyvirinae</taxon>
        <taxon>Dexdertvirus</taxon>
        <taxon>Dexdertvirus kwekel</taxon>
    </lineage>
</organism>
<proteinExistence type="predicted"/>
<reference evidence="1 2" key="1">
    <citation type="submission" date="2023-08" db="EMBL/GenBank/DDBJ databases">
        <authorList>
            <person name="Wingfield L.M."/>
            <person name="White W.R."/>
            <person name="West C.J."/>
            <person name="Wendt R.N."/>
            <person name="Turner G.C."/>
            <person name="Treadway A.R."/>
            <person name="Swint M.R."/>
            <person name="Swindle R.E."/>
            <person name="Steinfeldt B."/>
            <person name="Smith E.H."/>
            <person name="Sexton S.H."/>
            <person name="Sanford B.N."/>
            <person name="Mott M.G."/>
            <person name="Malone J.B."/>
            <person name="Lynch A.J."/>
            <person name="Lawson L.W."/>
            <person name="Kyzer E.F."/>
            <person name="Knight E.S."/>
            <person name="Jeffus L.A."/>
            <person name="Garrison L.D."/>
            <person name="Edds J.T."/>
            <person name="Dumas P.M."/>
            <person name="Dresser A.M."/>
            <person name="Craft C.S."/>
            <person name="Cole C.E."/>
            <person name="Reyna N.S."/>
            <person name="Plymale R.C."/>
            <person name="Russell D.A."/>
            <person name="Jacobs-Sera D."/>
            <person name="Hatfull G.F."/>
        </authorList>
    </citation>
    <scope>NUCLEOTIDE SEQUENCE [LARGE SCALE GENOMIC DNA]</scope>
</reference>
<evidence type="ECO:0000313" key="2">
    <source>
        <dbReference type="Proteomes" id="UP001303045"/>
    </source>
</evidence>
<protein>
    <submittedName>
        <fullName evidence="1">Helix-turn-helix DNA binding domain protein</fullName>
    </submittedName>
</protein>
<dbReference type="EMBL" id="OR521074">
    <property type="protein sequence ID" value="WNO27376.1"/>
    <property type="molecule type" value="Genomic_DNA"/>
</dbReference>
<sequence length="68" mass="7942">MSAHDWPNDLGYRPPERIDLALLDDDLAEEWQHLRGFGWTDERIAGRFGVRLESIKRRGYRRSSKAAS</sequence>
<keyword evidence="2" id="KW-1185">Reference proteome</keyword>
<dbReference type="Proteomes" id="UP001303045">
    <property type="component" value="Segment"/>
</dbReference>
<name>A0AA96KMW3_9CAUD</name>
<evidence type="ECO:0000313" key="1">
    <source>
        <dbReference type="EMBL" id="WNO27376.1"/>
    </source>
</evidence>
<accession>A0AA96KMW3</accession>